<dbReference type="Proteomes" id="UP000807504">
    <property type="component" value="Unassembled WGS sequence"/>
</dbReference>
<reference evidence="1" key="2">
    <citation type="submission" date="2020-06" db="EMBL/GenBank/DDBJ databases">
        <authorList>
            <person name="Sheffer M."/>
        </authorList>
    </citation>
    <scope>NUCLEOTIDE SEQUENCE</scope>
</reference>
<proteinExistence type="predicted"/>
<evidence type="ECO:0000313" key="2">
    <source>
        <dbReference type="Proteomes" id="UP000807504"/>
    </source>
</evidence>
<name>A0A8T0ELY5_ARGBR</name>
<organism evidence="1 2">
    <name type="scientific">Argiope bruennichi</name>
    <name type="common">Wasp spider</name>
    <name type="synonym">Aranea bruennichi</name>
    <dbReference type="NCBI Taxonomy" id="94029"/>
    <lineage>
        <taxon>Eukaryota</taxon>
        <taxon>Metazoa</taxon>
        <taxon>Ecdysozoa</taxon>
        <taxon>Arthropoda</taxon>
        <taxon>Chelicerata</taxon>
        <taxon>Arachnida</taxon>
        <taxon>Araneae</taxon>
        <taxon>Araneomorphae</taxon>
        <taxon>Entelegynae</taxon>
        <taxon>Araneoidea</taxon>
        <taxon>Araneidae</taxon>
        <taxon>Argiope</taxon>
    </lineage>
</organism>
<reference evidence="1" key="1">
    <citation type="journal article" date="2020" name="bioRxiv">
        <title>Chromosome-level reference genome of the European wasp spider Argiope bruennichi: a resource for studies on range expansion and evolutionary adaptation.</title>
        <authorList>
            <person name="Sheffer M.M."/>
            <person name="Hoppe A."/>
            <person name="Krehenwinkel H."/>
            <person name="Uhl G."/>
            <person name="Kuss A.W."/>
            <person name="Jensen L."/>
            <person name="Jensen C."/>
            <person name="Gillespie R.G."/>
            <person name="Hoff K.J."/>
            <person name="Prost S."/>
        </authorList>
    </citation>
    <scope>NUCLEOTIDE SEQUENCE</scope>
</reference>
<evidence type="ECO:0000313" key="1">
    <source>
        <dbReference type="EMBL" id="KAF8775537.1"/>
    </source>
</evidence>
<dbReference type="EMBL" id="JABXBU010002167">
    <property type="protein sequence ID" value="KAF8775537.1"/>
    <property type="molecule type" value="Genomic_DNA"/>
</dbReference>
<gene>
    <name evidence="1" type="ORF">HNY73_015650</name>
</gene>
<protein>
    <submittedName>
        <fullName evidence="1">Uncharacterized protein</fullName>
    </submittedName>
</protein>
<sequence>MRPAYDTRSYKDRNVTKQSDKVWVGTRCTKRTGGAKLQTSAADPGLVWSLDILKKKNWMTGRGERIQIETFTAYVGMGL</sequence>
<comment type="caution">
    <text evidence="1">The sequence shown here is derived from an EMBL/GenBank/DDBJ whole genome shotgun (WGS) entry which is preliminary data.</text>
</comment>
<keyword evidence="2" id="KW-1185">Reference proteome</keyword>
<accession>A0A8T0ELY5</accession>
<dbReference type="AlphaFoldDB" id="A0A8T0ELY5"/>